<dbReference type="InterPro" id="IPR016181">
    <property type="entry name" value="Acyl_CoA_acyltransferase"/>
</dbReference>
<evidence type="ECO:0000259" key="1">
    <source>
        <dbReference type="PROSITE" id="PS51186"/>
    </source>
</evidence>
<feature type="domain" description="N-acetyltransferase" evidence="1">
    <location>
        <begin position="1"/>
        <end position="148"/>
    </location>
</feature>
<dbReference type="GO" id="GO:0008080">
    <property type="term" value="F:N-acetyltransferase activity"/>
    <property type="evidence" value="ECO:0007669"/>
    <property type="project" value="TreeGrafter"/>
</dbReference>
<dbReference type="PROSITE" id="PS51186">
    <property type="entry name" value="GNAT"/>
    <property type="match status" value="1"/>
</dbReference>
<gene>
    <name evidence="2" type="ORF">UR63_C0013G0020</name>
</gene>
<dbReference type="InterPro" id="IPR000182">
    <property type="entry name" value="GNAT_dom"/>
</dbReference>
<reference evidence="2 3" key="1">
    <citation type="journal article" date="2015" name="Nature">
        <title>rRNA introns, odd ribosomes, and small enigmatic genomes across a large radiation of phyla.</title>
        <authorList>
            <person name="Brown C.T."/>
            <person name="Hug L.A."/>
            <person name="Thomas B.C."/>
            <person name="Sharon I."/>
            <person name="Castelle C.J."/>
            <person name="Singh A."/>
            <person name="Wilkins M.J."/>
            <person name="Williams K.H."/>
            <person name="Banfield J.F."/>
        </authorList>
    </citation>
    <scope>NUCLEOTIDE SEQUENCE [LARGE SCALE GENOMIC DNA]</scope>
</reference>
<dbReference type="PANTHER" id="PTHR13355">
    <property type="entry name" value="GLUCOSAMINE 6-PHOSPHATE N-ACETYLTRANSFERASE"/>
    <property type="match status" value="1"/>
</dbReference>
<organism evidence="2 3">
    <name type="scientific">Candidatus Roizmanbacteria bacterium GW2011_GWC2_35_12</name>
    <dbReference type="NCBI Taxonomy" id="1618485"/>
    <lineage>
        <taxon>Bacteria</taxon>
        <taxon>Candidatus Roizmaniibacteriota</taxon>
    </lineage>
</organism>
<dbReference type="Gene3D" id="3.40.630.30">
    <property type="match status" value="1"/>
</dbReference>
<evidence type="ECO:0000313" key="3">
    <source>
        <dbReference type="Proteomes" id="UP000034127"/>
    </source>
</evidence>
<accession>A0A0G0BUM5</accession>
<dbReference type="EMBL" id="LBPX01000013">
    <property type="protein sequence ID" value="KKP67486.1"/>
    <property type="molecule type" value="Genomic_DNA"/>
</dbReference>
<dbReference type="SUPFAM" id="SSF55729">
    <property type="entry name" value="Acyl-CoA N-acyltransferases (Nat)"/>
    <property type="match status" value="1"/>
</dbReference>
<keyword evidence="2" id="KW-0808">Transferase</keyword>
<dbReference type="AlphaFoldDB" id="A0A0G0BUM5"/>
<protein>
    <submittedName>
        <fullName evidence="2">GCN5-related N-acetyltransferase</fullName>
    </submittedName>
</protein>
<name>A0A0G0BUM5_9BACT</name>
<evidence type="ECO:0000313" key="2">
    <source>
        <dbReference type="EMBL" id="KKP67486.1"/>
    </source>
</evidence>
<sequence length="148" mass="16974">MKARLATKLDKIAILNLLNELGKVGNKTSDNAESEKIGEIFNEIISKKNVFIFVVDENSEILALATLYLIPYIRHGSYRGHIEDFVVSKEFRNKGIGSFFIKEIKKYCKTIDISVIKLTSMLDNIIAHDFYEKNGGKHTEKIFRFDIK</sequence>
<dbReference type="InterPro" id="IPR039143">
    <property type="entry name" value="GNPNAT1-like"/>
</dbReference>
<dbReference type="Proteomes" id="UP000034127">
    <property type="component" value="Unassembled WGS sequence"/>
</dbReference>
<proteinExistence type="predicted"/>
<comment type="caution">
    <text evidence="2">The sequence shown here is derived from an EMBL/GenBank/DDBJ whole genome shotgun (WGS) entry which is preliminary data.</text>
</comment>
<dbReference type="Pfam" id="PF00583">
    <property type="entry name" value="Acetyltransf_1"/>
    <property type="match status" value="1"/>
</dbReference>
<dbReference type="CDD" id="cd04301">
    <property type="entry name" value="NAT_SF"/>
    <property type="match status" value="1"/>
</dbReference>